<feature type="compositionally biased region" description="Basic and acidic residues" evidence="1">
    <location>
        <begin position="148"/>
        <end position="164"/>
    </location>
</feature>
<evidence type="ECO:0000313" key="3">
    <source>
        <dbReference type="Proteomes" id="UP000008068"/>
    </source>
</evidence>
<dbReference type="PANTHER" id="PTHR38607">
    <property type="entry name" value="PROTEIN CBG00180-RELATED"/>
    <property type="match status" value="1"/>
</dbReference>
<dbReference type="AlphaFoldDB" id="G0PMF3"/>
<name>G0PMF3_CAEBE</name>
<dbReference type="eggNOG" id="ENOG502TIV5">
    <property type="taxonomic scope" value="Eukaryota"/>
</dbReference>
<gene>
    <name evidence="2" type="ORF">CAEBREN_12699</name>
</gene>
<evidence type="ECO:0000313" key="2">
    <source>
        <dbReference type="EMBL" id="EGT37222.1"/>
    </source>
</evidence>
<feature type="compositionally biased region" description="Basic and acidic residues" evidence="1">
    <location>
        <begin position="115"/>
        <end position="138"/>
    </location>
</feature>
<feature type="compositionally biased region" description="Low complexity" evidence="1">
    <location>
        <begin position="166"/>
        <end position="176"/>
    </location>
</feature>
<dbReference type="EMBL" id="GL381359">
    <property type="protein sequence ID" value="EGT37222.1"/>
    <property type="molecule type" value="Genomic_DNA"/>
</dbReference>
<dbReference type="Proteomes" id="UP000008068">
    <property type="component" value="Unassembled WGS sequence"/>
</dbReference>
<feature type="compositionally biased region" description="Polar residues" evidence="1">
    <location>
        <begin position="76"/>
        <end position="90"/>
    </location>
</feature>
<protein>
    <submittedName>
        <fullName evidence="2">Uncharacterized protein</fullName>
    </submittedName>
</protein>
<evidence type="ECO:0000256" key="1">
    <source>
        <dbReference type="SAM" id="MobiDB-lite"/>
    </source>
</evidence>
<proteinExistence type="predicted"/>
<dbReference type="OrthoDB" id="5911171at2759"/>
<feature type="region of interest" description="Disordered" evidence="1">
    <location>
        <begin position="209"/>
        <end position="287"/>
    </location>
</feature>
<organism evidence="3">
    <name type="scientific">Caenorhabditis brenneri</name>
    <name type="common">Nematode worm</name>
    <dbReference type="NCBI Taxonomy" id="135651"/>
    <lineage>
        <taxon>Eukaryota</taxon>
        <taxon>Metazoa</taxon>
        <taxon>Ecdysozoa</taxon>
        <taxon>Nematoda</taxon>
        <taxon>Chromadorea</taxon>
        <taxon>Rhabditida</taxon>
        <taxon>Rhabditina</taxon>
        <taxon>Rhabditomorpha</taxon>
        <taxon>Rhabditoidea</taxon>
        <taxon>Rhabditidae</taxon>
        <taxon>Peloderinae</taxon>
        <taxon>Caenorhabditis</taxon>
    </lineage>
</organism>
<dbReference type="HOGENOM" id="CLU_795070_0_0_1"/>
<feature type="compositionally biased region" description="Low complexity" evidence="1">
    <location>
        <begin position="257"/>
        <end position="282"/>
    </location>
</feature>
<reference evidence="3" key="1">
    <citation type="submission" date="2011-07" db="EMBL/GenBank/DDBJ databases">
        <authorList>
            <consortium name="Caenorhabditis brenneri Sequencing and Analysis Consortium"/>
            <person name="Wilson R.K."/>
        </authorList>
    </citation>
    <scope>NUCLEOTIDE SEQUENCE [LARGE SCALE GENOMIC DNA]</scope>
    <source>
        <strain evidence="3">PB2801</strain>
    </source>
</reference>
<accession>G0PMF3</accession>
<keyword evidence="3" id="KW-1185">Reference proteome</keyword>
<dbReference type="InParanoid" id="G0PMF3"/>
<sequence>MVTKVTGLVIHHGRNGAYYVWHSPNSPDVVVDEKFCPQEMDLLAKWVEVVVDNLGRACQPVTLIPAKYESAVNNNSVNSGQRFENSSSGGYDTGAHRFGCQNSDKFHQNTRRRSPSFERDYEACPQSREDRQMGEQRSHSQRVQNSNHDYDKYNQREEGGDRYSRRGSQSGSYRQQTPEYGFESYRHSPQSPDQIRNFAQNIQEKSPSSINNLIPLNESHSRNEIQPVLRNERFKNSGSYEQETIDHSEHHLPYNQSRSQSLSKCRPSSSSSLSEISSLKGSQQSEQTKLLSKQNEIEVLKSKLSQIQRLFGFFTQNESLSFDMKLRGLEEFEDLESILESINTIKSAK</sequence>
<dbReference type="PANTHER" id="PTHR38607:SF1">
    <property type="entry name" value="MABP DOMAIN-CONTAINING PROTEIN-RELATED"/>
    <property type="match status" value="1"/>
</dbReference>
<feature type="region of interest" description="Disordered" evidence="1">
    <location>
        <begin position="76"/>
        <end position="177"/>
    </location>
</feature>